<dbReference type="InterPro" id="IPR028943">
    <property type="entry name" value="ZorC_EH_Signature_dom"/>
</dbReference>
<gene>
    <name evidence="3" type="ORF">DDK22_01210</name>
</gene>
<reference evidence="3 4" key="1">
    <citation type="submission" date="2018-04" db="EMBL/GenBank/DDBJ databases">
        <title>Cupriavidus necator CR12 genome sequencing and assembly.</title>
        <authorList>
            <person name="Ben Fekih I."/>
            <person name="Mazhar H.S."/>
            <person name="Bello S.K."/>
            <person name="Rensing C."/>
        </authorList>
    </citation>
    <scope>NUCLEOTIDE SEQUENCE [LARGE SCALE GENOMIC DNA]</scope>
    <source>
        <strain evidence="3 4">CR12</strain>
    </source>
</reference>
<dbReference type="EMBL" id="QDHA01000003">
    <property type="protein sequence ID" value="RCJ10303.1"/>
    <property type="molecule type" value="Genomic_DNA"/>
</dbReference>
<organism evidence="3 4">
    <name type="scientific">Cupriavidus necator</name>
    <name type="common">Alcaligenes eutrophus</name>
    <name type="synonym">Ralstonia eutropha</name>
    <dbReference type="NCBI Taxonomy" id="106590"/>
    <lineage>
        <taxon>Bacteria</taxon>
        <taxon>Pseudomonadati</taxon>
        <taxon>Pseudomonadota</taxon>
        <taxon>Betaproteobacteria</taxon>
        <taxon>Burkholderiales</taxon>
        <taxon>Burkholderiaceae</taxon>
        <taxon>Cupriavidus</taxon>
    </lineage>
</organism>
<evidence type="ECO:0000256" key="1">
    <source>
        <dbReference type="SAM" id="MobiDB-lite"/>
    </source>
</evidence>
<sequence>MRTAMSALNHLASLLRPAIQEGAMAMTLNSGIDAVIEEMKARSKSPPSGKPSEDHQLEAVRRFWQSHEVKSFRDAYLLSWSLCIPHRPQGACVLEDQSRLQGVLDGVDVWTTRPSAYRRCYQGLVKSYFTYDAHGDGTSSASRKNWNLLRQYLQDRNRLIKDKGLNPEWVTTAVDNKEIFGEQPCEPFVEALLRGDAGIVDHLCEQLGIGKASWFLRELVLAQVKGAAKLSDAKFQALLPRLLALLAANEVLRDRGMILTLDRYAKVPGTTLHQGLRDHAVSWWGNPWLPSNATRWGGVAPEARAMVADWLKLEFIETFFTKLAEDGLGDPRRMNFWKRYVKAIDHIEFALGSFAENSREEDFVTLRKKMAGLIRYLDASGTNNAFIMTMGNLVAVEFSGLGNALYGYDARRSVPFKTTQILRLAVNGKNSLKQKDKCILWLSHQDGLRNWEKWEHMFEATLKKEFGIEPGTPTPGATAVKRPPPQTSSVVNNGMPGSISAMTFQPYSRARLDKLARTCGLEVDDRTSQGGNLWVRAGESDDAVGNVLTRWGFRNKPGKGWWK</sequence>
<accession>A0A367PRR2</accession>
<protein>
    <recommendedName>
        <fullName evidence="2">Zorya protein ZorC EH domain-containing protein</fullName>
    </recommendedName>
</protein>
<evidence type="ECO:0000259" key="2">
    <source>
        <dbReference type="Pfam" id="PF15611"/>
    </source>
</evidence>
<dbReference type="AlphaFoldDB" id="A0A367PRR2"/>
<comment type="caution">
    <text evidence="3">The sequence shown here is derived from an EMBL/GenBank/DDBJ whole genome shotgun (WGS) entry which is preliminary data.</text>
</comment>
<name>A0A367PRR2_CUPNE</name>
<evidence type="ECO:0000313" key="4">
    <source>
        <dbReference type="Proteomes" id="UP000253501"/>
    </source>
</evidence>
<feature type="domain" description="Zorya protein ZorC EH" evidence="2">
    <location>
        <begin position="32"/>
        <end position="454"/>
    </location>
</feature>
<evidence type="ECO:0000313" key="3">
    <source>
        <dbReference type="EMBL" id="RCJ10303.1"/>
    </source>
</evidence>
<dbReference type="Proteomes" id="UP000253501">
    <property type="component" value="Unassembled WGS sequence"/>
</dbReference>
<proteinExistence type="predicted"/>
<dbReference type="Pfam" id="PF15611">
    <property type="entry name" value="EH_Signature"/>
    <property type="match status" value="1"/>
</dbReference>
<feature type="region of interest" description="Disordered" evidence="1">
    <location>
        <begin position="468"/>
        <end position="494"/>
    </location>
</feature>